<evidence type="ECO:0000313" key="3">
    <source>
        <dbReference type="EMBL" id="SFA61210.1"/>
    </source>
</evidence>
<dbReference type="Proteomes" id="UP000182312">
    <property type="component" value="Unassembled WGS sequence"/>
</dbReference>
<protein>
    <submittedName>
        <fullName evidence="3">Uncharacterized protein</fullName>
    </submittedName>
</protein>
<keyword evidence="2" id="KW-0732">Signal</keyword>
<name>A0A1I0UBC1_9RHOB</name>
<dbReference type="AlphaFoldDB" id="A0A1I0UBC1"/>
<feature type="chain" id="PRO_5010260375" evidence="2">
    <location>
        <begin position="43"/>
        <end position="175"/>
    </location>
</feature>
<evidence type="ECO:0000313" key="4">
    <source>
        <dbReference type="Proteomes" id="UP000182312"/>
    </source>
</evidence>
<feature type="compositionally biased region" description="Low complexity" evidence="1">
    <location>
        <begin position="64"/>
        <end position="84"/>
    </location>
</feature>
<organism evidence="3 4">
    <name type="scientific">Paracoccus halophilus</name>
    <dbReference type="NCBI Taxonomy" id="376733"/>
    <lineage>
        <taxon>Bacteria</taxon>
        <taxon>Pseudomonadati</taxon>
        <taxon>Pseudomonadota</taxon>
        <taxon>Alphaproteobacteria</taxon>
        <taxon>Rhodobacterales</taxon>
        <taxon>Paracoccaceae</taxon>
        <taxon>Paracoccus</taxon>
    </lineage>
</organism>
<reference evidence="3 4" key="1">
    <citation type="submission" date="2016-10" db="EMBL/GenBank/DDBJ databases">
        <authorList>
            <person name="de Groot N.N."/>
        </authorList>
    </citation>
    <scope>NUCLEOTIDE SEQUENCE [LARGE SCALE GENOMIC DNA]</scope>
    <source>
        <strain evidence="3 4">CGMCC 1.6117</strain>
    </source>
</reference>
<proteinExistence type="predicted"/>
<dbReference type="EMBL" id="FOJO01000034">
    <property type="protein sequence ID" value="SFA61210.1"/>
    <property type="molecule type" value="Genomic_DNA"/>
</dbReference>
<feature type="signal peptide" evidence="2">
    <location>
        <begin position="1"/>
        <end position="42"/>
    </location>
</feature>
<sequence>MRGLRHRDPEIRPRAAGARHDRRPALCLAALSLALLASPALADAPLFVLDQTQLPFDLGPGAPQNSPARQSNSPNAAANSAASAANRATTYANSPANPANEKRVIFTADGSVIGYYAPNGSGTLNLFDLNGRRVAYSPRGSKSVFSSDGRWCGTVAAADGGGIAFGVIRACAALF</sequence>
<evidence type="ECO:0000256" key="2">
    <source>
        <dbReference type="SAM" id="SignalP"/>
    </source>
</evidence>
<dbReference type="RefSeq" id="WP_231564799.1">
    <property type="nucleotide sequence ID" value="NZ_FOJO01000034.1"/>
</dbReference>
<accession>A0A1I0UBC1</accession>
<evidence type="ECO:0000256" key="1">
    <source>
        <dbReference type="SAM" id="MobiDB-lite"/>
    </source>
</evidence>
<gene>
    <name evidence="3" type="ORF">SAMN04487972_13417</name>
</gene>
<feature type="region of interest" description="Disordered" evidence="1">
    <location>
        <begin position="58"/>
        <end position="84"/>
    </location>
</feature>